<organism evidence="2 3">
    <name type="scientific">Sphaerotilus microaerophilus</name>
    <dbReference type="NCBI Taxonomy" id="2914710"/>
    <lineage>
        <taxon>Bacteria</taxon>
        <taxon>Pseudomonadati</taxon>
        <taxon>Pseudomonadota</taxon>
        <taxon>Betaproteobacteria</taxon>
        <taxon>Burkholderiales</taxon>
        <taxon>Sphaerotilaceae</taxon>
        <taxon>Sphaerotilus</taxon>
    </lineage>
</organism>
<keyword evidence="1" id="KW-1133">Transmembrane helix</keyword>
<proteinExistence type="predicted"/>
<evidence type="ECO:0000313" key="2">
    <source>
        <dbReference type="EMBL" id="BDI07299.1"/>
    </source>
</evidence>
<dbReference type="EMBL" id="AP025730">
    <property type="protein sequence ID" value="BDI07299.1"/>
    <property type="molecule type" value="Genomic_DNA"/>
</dbReference>
<feature type="transmembrane region" description="Helical" evidence="1">
    <location>
        <begin position="80"/>
        <end position="101"/>
    </location>
</feature>
<reference evidence="2" key="1">
    <citation type="submission" date="2022-04" db="EMBL/GenBank/DDBJ databases">
        <title>Whole genome sequence of Sphaerotilus sp. FB-5.</title>
        <authorList>
            <person name="Takeda M."/>
            <person name="Narihara S."/>
            <person name="Akimoto M."/>
            <person name="Akimoto R."/>
            <person name="Nishiyashiki S."/>
            <person name="Murakami T."/>
        </authorList>
    </citation>
    <scope>NUCLEOTIDE SEQUENCE</scope>
    <source>
        <strain evidence="2">FB-5</strain>
    </source>
</reference>
<keyword evidence="1" id="KW-0472">Membrane</keyword>
<evidence type="ECO:0008006" key="4">
    <source>
        <dbReference type="Google" id="ProtNLM"/>
    </source>
</evidence>
<protein>
    <recommendedName>
        <fullName evidence="4">Transmembrane protein</fullName>
    </recommendedName>
</protein>
<gene>
    <name evidence="2" type="ORF">CATMQ487_42690</name>
</gene>
<name>A0ABN6PQ78_9BURK</name>
<dbReference type="Proteomes" id="UP001057498">
    <property type="component" value="Chromosome"/>
</dbReference>
<keyword evidence="1" id="KW-0812">Transmembrane</keyword>
<keyword evidence="3" id="KW-1185">Reference proteome</keyword>
<sequence>MRPASAQRPLCETGVAMLKELLTWSWRLLRAVLRALLVLLLLFEEWGWEPLQRAVARLGRLPLLRQLEAAVARLGPHGALAVFLLPTLLLLPVKLAALWLIGQGQALLGALVIVLAKLVGTALVARLYTLTQPALMQMAWFARLHGRWMTWKASLLAQARATRAWRLARVLRRRLRRLGRELAARWGQHLRGDAGRGS</sequence>
<evidence type="ECO:0000313" key="3">
    <source>
        <dbReference type="Proteomes" id="UP001057498"/>
    </source>
</evidence>
<accession>A0ABN6PQ78</accession>
<evidence type="ECO:0000256" key="1">
    <source>
        <dbReference type="SAM" id="Phobius"/>
    </source>
</evidence>
<feature type="transmembrane region" description="Helical" evidence="1">
    <location>
        <begin position="107"/>
        <end position="128"/>
    </location>
</feature>